<organism evidence="2 3">
    <name type="scientific">Aquisalinus luteolus</name>
    <dbReference type="NCBI Taxonomy" id="1566827"/>
    <lineage>
        <taxon>Bacteria</taxon>
        <taxon>Pseudomonadati</taxon>
        <taxon>Pseudomonadota</taxon>
        <taxon>Alphaproteobacteria</taxon>
        <taxon>Parvularculales</taxon>
        <taxon>Parvularculaceae</taxon>
        <taxon>Aquisalinus</taxon>
    </lineage>
</organism>
<accession>A0ABX0HM85</accession>
<reference evidence="2 3" key="1">
    <citation type="submission" date="2020-02" db="EMBL/GenBank/DDBJ databases">
        <title>Genome sequence of Parvularcula flava strain NH6-79.</title>
        <authorList>
            <person name="Abdul Karim M.H."/>
            <person name="Lam M.Q."/>
            <person name="Chen S.J."/>
            <person name="Yahya A."/>
            <person name="Shahir S."/>
            <person name="Shamsir M.S."/>
            <person name="Chong C.S."/>
        </authorList>
    </citation>
    <scope>NUCLEOTIDE SEQUENCE [LARGE SCALE GENOMIC DNA]</scope>
    <source>
        <strain evidence="2 3">NH6-79</strain>
    </source>
</reference>
<keyword evidence="3" id="KW-1185">Reference proteome</keyword>
<keyword evidence="1" id="KW-0472">Membrane</keyword>
<evidence type="ECO:0000256" key="1">
    <source>
        <dbReference type="SAM" id="Phobius"/>
    </source>
</evidence>
<keyword evidence="1" id="KW-0812">Transmembrane</keyword>
<evidence type="ECO:0000313" key="3">
    <source>
        <dbReference type="Proteomes" id="UP000818603"/>
    </source>
</evidence>
<feature type="transmembrane region" description="Helical" evidence="1">
    <location>
        <begin position="42"/>
        <end position="70"/>
    </location>
</feature>
<dbReference type="Proteomes" id="UP000818603">
    <property type="component" value="Unassembled WGS sequence"/>
</dbReference>
<dbReference type="RefSeq" id="WP_155140194.1">
    <property type="nucleotide sequence ID" value="NZ_BMGZ01000002.1"/>
</dbReference>
<proteinExistence type="predicted"/>
<protein>
    <submittedName>
        <fullName evidence="2">Uncharacterized protein</fullName>
    </submittedName>
</protein>
<dbReference type="EMBL" id="VCJR02000002">
    <property type="protein sequence ID" value="NHK28304.1"/>
    <property type="molecule type" value="Genomic_DNA"/>
</dbReference>
<keyword evidence="1" id="KW-1133">Transmembrane helix</keyword>
<gene>
    <name evidence="2" type="ORF">FF098_010340</name>
</gene>
<feature type="transmembrane region" description="Helical" evidence="1">
    <location>
        <begin position="12"/>
        <end position="30"/>
    </location>
</feature>
<comment type="caution">
    <text evidence="2">The sequence shown here is derived from an EMBL/GenBank/DDBJ whole genome shotgun (WGS) entry which is preliminary data.</text>
</comment>
<sequence length="74" mass="7842">MVLEIFKRLIQGGVVAIPVCLLAMVIVVLYGGLHIPVPTCQIIVVCSATAAGFIVGAVFPAVARAIGFLFSHWY</sequence>
<evidence type="ECO:0000313" key="2">
    <source>
        <dbReference type="EMBL" id="NHK28304.1"/>
    </source>
</evidence>
<name>A0ABX0HM85_9PROT</name>